<organism evidence="1 2">
    <name type="scientific">Datura stramonium</name>
    <name type="common">Jimsonweed</name>
    <name type="synonym">Common thornapple</name>
    <dbReference type="NCBI Taxonomy" id="4076"/>
    <lineage>
        <taxon>Eukaryota</taxon>
        <taxon>Viridiplantae</taxon>
        <taxon>Streptophyta</taxon>
        <taxon>Embryophyta</taxon>
        <taxon>Tracheophyta</taxon>
        <taxon>Spermatophyta</taxon>
        <taxon>Magnoliopsida</taxon>
        <taxon>eudicotyledons</taxon>
        <taxon>Gunneridae</taxon>
        <taxon>Pentapetalae</taxon>
        <taxon>asterids</taxon>
        <taxon>lamiids</taxon>
        <taxon>Solanales</taxon>
        <taxon>Solanaceae</taxon>
        <taxon>Solanoideae</taxon>
        <taxon>Datureae</taxon>
        <taxon>Datura</taxon>
    </lineage>
</organism>
<sequence length="135" mass="15478">EKHIIHTKPKLIKSFRRMPEYLLPVEHAGGAHLLYRLTHIFQRWCGNYSMHRPYGKATAKRRAANGELHWPPKSTKRALVMKQAMYRNMTPPSYASTHCNRTRSSVIKKALQPAKDKLASLCSIVDVLESEVDAL</sequence>
<feature type="non-terminal residue" evidence="1">
    <location>
        <position position="1"/>
    </location>
</feature>
<dbReference type="EMBL" id="JACEIK010003895">
    <property type="protein sequence ID" value="MCD9643479.1"/>
    <property type="molecule type" value="Genomic_DNA"/>
</dbReference>
<evidence type="ECO:0000313" key="1">
    <source>
        <dbReference type="EMBL" id="MCD9643479.1"/>
    </source>
</evidence>
<dbReference type="Proteomes" id="UP000823775">
    <property type="component" value="Unassembled WGS sequence"/>
</dbReference>
<keyword evidence="2" id="KW-1185">Reference proteome</keyword>
<comment type="caution">
    <text evidence="1">The sequence shown here is derived from an EMBL/GenBank/DDBJ whole genome shotgun (WGS) entry which is preliminary data.</text>
</comment>
<reference evidence="1 2" key="1">
    <citation type="journal article" date="2021" name="BMC Genomics">
        <title>Datura genome reveals duplications of psychoactive alkaloid biosynthetic genes and high mutation rate following tissue culture.</title>
        <authorList>
            <person name="Rajewski A."/>
            <person name="Carter-House D."/>
            <person name="Stajich J."/>
            <person name="Litt A."/>
        </authorList>
    </citation>
    <scope>NUCLEOTIDE SEQUENCE [LARGE SCALE GENOMIC DNA]</scope>
    <source>
        <strain evidence="1">AR-01</strain>
    </source>
</reference>
<accession>A0ABS8VBN1</accession>
<evidence type="ECO:0000313" key="2">
    <source>
        <dbReference type="Proteomes" id="UP000823775"/>
    </source>
</evidence>
<proteinExistence type="predicted"/>
<gene>
    <name evidence="1" type="ORF">HAX54_030992</name>
</gene>
<protein>
    <submittedName>
        <fullName evidence="1">Uncharacterized protein</fullName>
    </submittedName>
</protein>
<name>A0ABS8VBN1_DATST</name>